<accession>A0A023WVG1</accession>
<reference evidence="1 2" key="1">
    <citation type="submission" date="2014-03" db="EMBL/GenBank/DDBJ databases">
        <title>Complete genome sequence of Pseudomonas stutzeri 19SMN4.</title>
        <authorList>
            <person name="Brunet-Galmes I."/>
            <person name="Nogales B."/>
            <person name="Busquets A."/>
            <person name="Pena A."/>
            <person name="Gomila M."/>
            <person name="Garcia-Valdes E."/>
            <person name="Lalucat J."/>
            <person name="Bennasar A."/>
            <person name="Bosch R."/>
        </authorList>
    </citation>
    <scope>NUCLEOTIDE SEQUENCE [LARGE SCALE GENOMIC DNA]</scope>
    <source>
        <strain evidence="1 2">19SMN4</strain>
    </source>
</reference>
<dbReference type="AlphaFoldDB" id="A0A023WVG1"/>
<name>A0A023WVG1_STUST</name>
<dbReference type="PATRIC" id="fig|316.97.peg.3530"/>
<keyword evidence="1" id="KW-0449">Lipoprotein</keyword>
<sequence>MSSTKRSIDQARDVSDALSRAMNMSFGREVTAYLTDAYLIAGCCIGVVHRHVRADVYGRFQDGHRVRTSDVLKAHEQGGFWALFTATGSLYVIVTFKEVGGRLSLDWLLAQREKGIHATPVTIQ</sequence>
<proteinExistence type="predicted"/>
<dbReference type="EMBL" id="CP007509">
    <property type="protein sequence ID" value="AHY44192.1"/>
    <property type="molecule type" value="Genomic_DNA"/>
</dbReference>
<protein>
    <submittedName>
        <fullName evidence="1">Lipoprotein</fullName>
    </submittedName>
</protein>
<dbReference type="Proteomes" id="UP000025238">
    <property type="component" value="Chromosome"/>
</dbReference>
<dbReference type="KEGG" id="pstu:UIB01_17660"/>
<organism evidence="1 2">
    <name type="scientific">Stutzerimonas stutzeri</name>
    <name type="common">Pseudomonas stutzeri</name>
    <dbReference type="NCBI Taxonomy" id="316"/>
    <lineage>
        <taxon>Bacteria</taxon>
        <taxon>Pseudomonadati</taxon>
        <taxon>Pseudomonadota</taxon>
        <taxon>Gammaproteobacteria</taxon>
        <taxon>Pseudomonadales</taxon>
        <taxon>Pseudomonadaceae</taxon>
        <taxon>Stutzerimonas</taxon>
    </lineage>
</organism>
<evidence type="ECO:0000313" key="1">
    <source>
        <dbReference type="EMBL" id="AHY44192.1"/>
    </source>
</evidence>
<gene>
    <name evidence="1" type="ORF">UIB01_17660</name>
</gene>
<evidence type="ECO:0000313" key="2">
    <source>
        <dbReference type="Proteomes" id="UP000025238"/>
    </source>
</evidence>